<reference evidence="1" key="1">
    <citation type="submission" date="2018-04" db="EMBL/GenBank/DDBJ databases">
        <title>WGS assembly of Panicum hallii.</title>
        <authorList>
            <person name="Lovell J."/>
            <person name="Jenkins J."/>
            <person name="Lowry D."/>
            <person name="Mamidi S."/>
            <person name="Sreedasyam A."/>
            <person name="Weng X."/>
            <person name="Barry K."/>
            <person name="Bonette J."/>
            <person name="Campitelli B."/>
            <person name="Daum C."/>
            <person name="Gordon S."/>
            <person name="Gould B."/>
            <person name="Lipzen A."/>
            <person name="Macqueen A."/>
            <person name="Palacio-Mejia J."/>
            <person name="Plott C."/>
            <person name="Shakirov E."/>
            <person name="Shu S."/>
            <person name="Yoshinaga Y."/>
            <person name="Zane M."/>
            <person name="Rokhsar D."/>
            <person name="Grimwood J."/>
            <person name="Schmutz J."/>
            <person name="Juenger T."/>
        </authorList>
    </citation>
    <scope>NUCLEOTIDE SEQUENCE [LARGE SCALE GENOMIC DNA]</scope>
    <source>
        <strain evidence="1">FIL2</strain>
    </source>
</reference>
<dbReference type="Proteomes" id="UP000243499">
    <property type="component" value="Chromosome 8"/>
</dbReference>
<sequence length="92" mass="10297">MPLIQTPKGEMQGDMICFDWSKRWEGKGPTAGLLGRVGLERGNGLPPCVLCNLSIFLFFCGKPLFCPSVDANTEHTRVYSQPLRRICRPEIT</sequence>
<gene>
    <name evidence="1" type="ORF">PAHAL_8G074700</name>
</gene>
<evidence type="ECO:0000313" key="1">
    <source>
        <dbReference type="EMBL" id="PVH33835.1"/>
    </source>
</evidence>
<name>A0A2T8I836_9POAL</name>
<proteinExistence type="predicted"/>
<dbReference type="Gramene" id="PVH33835">
    <property type="protein sequence ID" value="PVH33835"/>
    <property type="gene ID" value="PAHAL_8G074700"/>
</dbReference>
<dbReference type="EMBL" id="CM008053">
    <property type="protein sequence ID" value="PVH33835.1"/>
    <property type="molecule type" value="Genomic_DNA"/>
</dbReference>
<protein>
    <submittedName>
        <fullName evidence="1">Uncharacterized protein</fullName>
    </submittedName>
</protein>
<organism evidence="1">
    <name type="scientific">Panicum hallii</name>
    <dbReference type="NCBI Taxonomy" id="206008"/>
    <lineage>
        <taxon>Eukaryota</taxon>
        <taxon>Viridiplantae</taxon>
        <taxon>Streptophyta</taxon>
        <taxon>Embryophyta</taxon>
        <taxon>Tracheophyta</taxon>
        <taxon>Spermatophyta</taxon>
        <taxon>Magnoliopsida</taxon>
        <taxon>Liliopsida</taxon>
        <taxon>Poales</taxon>
        <taxon>Poaceae</taxon>
        <taxon>PACMAD clade</taxon>
        <taxon>Panicoideae</taxon>
        <taxon>Panicodae</taxon>
        <taxon>Paniceae</taxon>
        <taxon>Panicinae</taxon>
        <taxon>Panicum</taxon>
        <taxon>Panicum sect. Panicum</taxon>
    </lineage>
</organism>
<accession>A0A2T8I836</accession>
<dbReference type="AlphaFoldDB" id="A0A2T8I836"/>